<evidence type="ECO:0000313" key="2">
    <source>
        <dbReference type="Proteomes" id="UP000236291"/>
    </source>
</evidence>
<dbReference type="EMBL" id="ASHM01141362">
    <property type="protein sequence ID" value="PNX61349.1"/>
    <property type="molecule type" value="Genomic_DNA"/>
</dbReference>
<accession>A0A2K3K4Y3</accession>
<name>A0A2K3K4Y3_TRIPR</name>
<reference evidence="1 2" key="1">
    <citation type="journal article" date="2014" name="Am. J. Bot.">
        <title>Genome assembly and annotation for red clover (Trifolium pratense; Fabaceae).</title>
        <authorList>
            <person name="Istvanek J."/>
            <person name="Jaros M."/>
            <person name="Krenek A."/>
            <person name="Repkova J."/>
        </authorList>
    </citation>
    <scope>NUCLEOTIDE SEQUENCE [LARGE SCALE GENOMIC DNA]</scope>
    <source>
        <strain evidence="2">cv. Tatra</strain>
        <tissue evidence="1">Young leaves</tissue>
    </source>
</reference>
<evidence type="ECO:0000313" key="1">
    <source>
        <dbReference type="EMBL" id="PNX61349.1"/>
    </source>
</evidence>
<sequence>MGSPAVVTASVPDLTLAPPLSFPIK</sequence>
<feature type="non-terminal residue" evidence="1">
    <location>
        <position position="25"/>
    </location>
</feature>
<protein>
    <submittedName>
        <fullName evidence="1">Uncharacterized protein</fullName>
    </submittedName>
</protein>
<dbReference type="AlphaFoldDB" id="A0A2K3K4Y3"/>
<gene>
    <name evidence="1" type="ORF">L195_g060623</name>
</gene>
<reference evidence="1 2" key="2">
    <citation type="journal article" date="2017" name="Front. Plant Sci.">
        <title>Gene Classification and Mining of Molecular Markers Useful in Red Clover (Trifolium pratense) Breeding.</title>
        <authorList>
            <person name="Istvanek J."/>
            <person name="Dluhosova J."/>
            <person name="Dluhos P."/>
            <person name="Patkova L."/>
            <person name="Nedelnik J."/>
            <person name="Repkova J."/>
        </authorList>
    </citation>
    <scope>NUCLEOTIDE SEQUENCE [LARGE SCALE GENOMIC DNA]</scope>
    <source>
        <strain evidence="2">cv. Tatra</strain>
        <tissue evidence="1">Young leaves</tissue>
    </source>
</reference>
<comment type="caution">
    <text evidence="1">The sequence shown here is derived from an EMBL/GenBank/DDBJ whole genome shotgun (WGS) entry which is preliminary data.</text>
</comment>
<proteinExistence type="predicted"/>
<dbReference type="Proteomes" id="UP000236291">
    <property type="component" value="Unassembled WGS sequence"/>
</dbReference>
<organism evidence="1 2">
    <name type="scientific">Trifolium pratense</name>
    <name type="common">Red clover</name>
    <dbReference type="NCBI Taxonomy" id="57577"/>
    <lineage>
        <taxon>Eukaryota</taxon>
        <taxon>Viridiplantae</taxon>
        <taxon>Streptophyta</taxon>
        <taxon>Embryophyta</taxon>
        <taxon>Tracheophyta</taxon>
        <taxon>Spermatophyta</taxon>
        <taxon>Magnoliopsida</taxon>
        <taxon>eudicotyledons</taxon>
        <taxon>Gunneridae</taxon>
        <taxon>Pentapetalae</taxon>
        <taxon>rosids</taxon>
        <taxon>fabids</taxon>
        <taxon>Fabales</taxon>
        <taxon>Fabaceae</taxon>
        <taxon>Papilionoideae</taxon>
        <taxon>50 kb inversion clade</taxon>
        <taxon>NPAAA clade</taxon>
        <taxon>Hologalegina</taxon>
        <taxon>IRL clade</taxon>
        <taxon>Trifolieae</taxon>
        <taxon>Trifolium</taxon>
    </lineage>
</organism>